<dbReference type="Proteomes" id="UP001482620">
    <property type="component" value="Unassembled WGS sequence"/>
</dbReference>
<evidence type="ECO:0000313" key="1">
    <source>
        <dbReference type="EMBL" id="MEQ2232373.1"/>
    </source>
</evidence>
<comment type="caution">
    <text evidence="1">The sequence shown here is derived from an EMBL/GenBank/DDBJ whole genome shotgun (WGS) entry which is preliminary data.</text>
</comment>
<organism evidence="1 2">
    <name type="scientific">Ilyodon furcidens</name>
    <name type="common">goldbreast splitfin</name>
    <dbReference type="NCBI Taxonomy" id="33524"/>
    <lineage>
        <taxon>Eukaryota</taxon>
        <taxon>Metazoa</taxon>
        <taxon>Chordata</taxon>
        <taxon>Craniata</taxon>
        <taxon>Vertebrata</taxon>
        <taxon>Euteleostomi</taxon>
        <taxon>Actinopterygii</taxon>
        <taxon>Neopterygii</taxon>
        <taxon>Teleostei</taxon>
        <taxon>Neoteleostei</taxon>
        <taxon>Acanthomorphata</taxon>
        <taxon>Ovalentaria</taxon>
        <taxon>Atherinomorphae</taxon>
        <taxon>Cyprinodontiformes</taxon>
        <taxon>Goodeidae</taxon>
        <taxon>Ilyodon</taxon>
    </lineage>
</organism>
<gene>
    <name evidence="1" type="ORF">ILYODFUR_010561</name>
</gene>
<proteinExistence type="predicted"/>
<reference evidence="1 2" key="1">
    <citation type="submission" date="2021-06" db="EMBL/GenBank/DDBJ databases">
        <authorList>
            <person name="Palmer J.M."/>
        </authorList>
    </citation>
    <scope>NUCLEOTIDE SEQUENCE [LARGE SCALE GENOMIC DNA]</scope>
    <source>
        <strain evidence="2">if_2019</strain>
        <tissue evidence="1">Muscle</tissue>
    </source>
</reference>
<evidence type="ECO:0000313" key="2">
    <source>
        <dbReference type="Proteomes" id="UP001482620"/>
    </source>
</evidence>
<sequence>MPRYKMTGLLVILIEVFFYERSLMTYWYNWGVKSPGAAIICLVSCCPLHKTQTGLYSFPTVFNGESKDKVGFVVFSDFMFTPISSYWQILRFSFYSDDKLLHLSSMSSVYTGAVHFFHWYRQPVGLFEHCCHLVTGGLFIVQV</sequence>
<accession>A0ABV0TL82</accession>
<name>A0ABV0TL82_9TELE</name>
<dbReference type="EMBL" id="JAHRIQ010035526">
    <property type="protein sequence ID" value="MEQ2232373.1"/>
    <property type="molecule type" value="Genomic_DNA"/>
</dbReference>
<keyword evidence="2" id="KW-1185">Reference proteome</keyword>
<protein>
    <submittedName>
        <fullName evidence="1">Uncharacterized protein</fullName>
    </submittedName>
</protein>